<evidence type="ECO:0000256" key="4">
    <source>
        <dbReference type="ARBA" id="ARBA00023242"/>
    </source>
</evidence>
<evidence type="ECO:0000256" key="5">
    <source>
        <dbReference type="SAM" id="Coils"/>
    </source>
</evidence>
<dbReference type="PANTHER" id="PTHR31945">
    <property type="entry name" value="TRANSCRIPTION FACTOR SCREAM2-RELATED"/>
    <property type="match status" value="1"/>
</dbReference>
<feature type="region of interest" description="Disordered" evidence="6">
    <location>
        <begin position="477"/>
        <end position="502"/>
    </location>
</feature>
<dbReference type="SUPFAM" id="SSF47459">
    <property type="entry name" value="HLH, helix-loop-helix DNA-binding domain"/>
    <property type="match status" value="1"/>
</dbReference>
<evidence type="ECO:0000256" key="1">
    <source>
        <dbReference type="ARBA" id="ARBA00004123"/>
    </source>
</evidence>
<evidence type="ECO:0000256" key="2">
    <source>
        <dbReference type="ARBA" id="ARBA00023015"/>
    </source>
</evidence>
<dbReference type="InterPro" id="IPR051358">
    <property type="entry name" value="TF_AMS/ICE1/BHLH6-like"/>
</dbReference>
<reference evidence="8 9" key="1">
    <citation type="submission" date="2018-09" db="EMBL/GenBank/DDBJ databases">
        <title>A high-quality reference genome of wild soybean provides a powerful tool to mine soybean genomes.</title>
        <authorList>
            <person name="Xie M."/>
            <person name="Chung C.Y.L."/>
            <person name="Li M.-W."/>
            <person name="Wong F.-L."/>
            <person name="Chan T.-F."/>
            <person name="Lam H.-M."/>
        </authorList>
    </citation>
    <scope>NUCLEOTIDE SEQUENCE [LARGE SCALE GENOMIC DNA]</scope>
    <source>
        <strain evidence="9">cv. W05</strain>
        <tissue evidence="8">Hypocotyl of etiolated seedlings</tissue>
    </source>
</reference>
<organism evidence="8 9">
    <name type="scientific">Glycine soja</name>
    <name type="common">Wild soybean</name>
    <dbReference type="NCBI Taxonomy" id="3848"/>
    <lineage>
        <taxon>Eukaryota</taxon>
        <taxon>Viridiplantae</taxon>
        <taxon>Streptophyta</taxon>
        <taxon>Embryophyta</taxon>
        <taxon>Tracheophyta</taxon>
        <taxon>Spermatophyta</taxon>
        <taxon>Magnoliopsida</taxon>
        <taxon>eudicotyledons</taxon>
        <taxon>Gunneridae</taxon>
        <taxon>Pentapetalae</taxon>
        <taxon>rosids</taxon>
        <taxon>fabids</taxon>
        <taxon>Fabales</taxon>
        <taxon>Fabaceae</taxon>
        <taxon>Papilionoideae</taxon>
        <taxon>50 kb inversion clade</taxon>
        <taxon>NPAAA clade</taxon>
        <taxon>indigoferoid/millettioid clade</taxon>
        <taxon>Phaseoleae</taxon>
        <taxon>Glycine</taxon>
        <taxon>Glycine subgen. Soja</taxon>
    </lineage>
</organism>
<keyword evidence="3" id="KW-0804">Transcription</keyword>
<dbReference type="InterPro" id="IPR025610">
    <property type="entry name" value="MYC/MYB_N"/>
</dbReference>
<proteinExistence type="predicted"/>
<feature type="coiled-coil region" evidence="5">
    <location>
        <begin position="335"/>
        <end position="365"/>
    </location>
</feature>
<dbReference type="GO" id="GO:0046983">
    <property type="term" value="F:protein dimerization activity"/>
    <property type="evidence" value="ECO:0007669"/>
    <property type="project" value="InterPro"/>
</dbReference>
<feature type="compositionally biased region" description="Polar residues" evidence="6">
    <location>
        <begin position="261"/>
        <end position="278"/>
    </location>
</feature>
<dbReference type="Pfam" id="PF14215">
    <property type="entry name" value="bHLH-MYC_N"/>
    <property type="match status" value="1"/>
</dbReference>
<evidence type="ECO:0000259" key="7">
    <source>
        <dbReference type="PROSITE" id="PS50888"/>
    </source>
</evidence>
<dbReference type="GO" id="GO:0005634">
    <property type="term" value="C:nucleus"/>
    <property type="evidence" value="ECO:0007669"/>
    <property type="project" value="UniProtKB-SubCell"/>
</dbReference>
<dbReference type="InterPro" id="IPR054502">
    <property type="entry name" value="bHLH-TF_ACT-like_plant"/>
</dbReference>
<sequence>MSGLGVVECLRPLVKTNAWDYVVVWKYGDDPTRFIEWVGCCCRGSCSVNIDVVKPEEEKGEVCNLAQSCRDDHFHFQHLVRTKACKALAQLPFALSLYSGSLSLSVHGEVAISQQARWLTQVDSIGTQVLIPIVGGLIELFTENLIPMDMNIVEFITAHGCVSLEQEAISAQSYTSLNINEHLPLREQYSHWSPHMPTLTPSVHQPATRQCSSHPSIEGPSSGSNPSTEEPSFDSKFASLIPHEYLKPPVKKSPIPKTETPKYNKTSGKWQRGLSSHCSNEEDDESKSVKESQKEVYQAKNLVTERNRRNKIKKGLFTLRSLVPRITKMDRAAILADAVDHIKELQTQVRELKDEVRDLEEQECEKNTPQLMITKGKKPEGTRSNPPLNQSSSGCTKKMQMEVQVEVHHISKTDFLIKLCSEQTQGGFSKLMEAIHSIGLKVDSANMTTLDGKVLNILTAKANKQDIHPTKLKEYLIQKTSDDRQSSKQVRENGGDMKSSRK</sequence>
<keyword evidence="9" id="KW-1185">Reference proteome</keyword>
<evidence type="ECO:0000256" key="6">
    <source>
        <dbReference type="SAM" id="MobiDB-lite"/>
    </source>
</evidence>
<feature type="region of interest" description="Disordered" evidence="6">
    <location>
        <begin position="247"/>
        <end position="294"/>
    </location>
</feature>
<evidence type="ECO:0000313" key="9">
    <source>
        <dbReference type="Proteomes" id="UP000289340"/>
    </source>
</evidence>
<dbReference type="SMART" id="SM00353">
    <property type="entry name" value="HLH"/>
    <property type="match status" value="1"/>
</dbReference>
<evidence type="ECO:0000313" key="8">
    <source>
        <dbReference type="EMBL" id="RZB99297.1"/>
    </source>
</evidence>
<dbReference type="Pfam" id="PF00010">
    <property type="entry name" value="HLH"/>
    <property type="match status" value="1"/>
</dbReference>
<feature type="region of interest" description="Disordered" evidence="6">
    <location>
        <begin position="374"/>
        <end position="394"/>
    </location>
</feature>
<comment type="subcellular location">
    <subcellularLocation>
        <location evidence="1">Nucleus</location>
    </subcellularLocation>
</comment>
<dbReference type="AlphaFoldDB" id="A0A445JLM6"/>
<dbReference type="PANTHER" id="PTHR31945:SF63">
    <property type="entry name" value="TRANSCRIPTION FACTOR BHLH90"/>
    <property type="match status" value="1"/>
</dbReference>
<dbReference type="EMBL" id="QZWG01000008">
    <property type="protein sequence ID" value="RZB99297.1"/>
    <property type="molecule type" value="Genomic_DNA"/>
</dbReference>
<dbReference type="GO" id="GO:0003700">
    <property type="term" value="F:DNA-binding transcription factor activity"/>
    <property type="evidence" value="ECO:0007669"/>
    <property type="project" value="TreeGrafter"/>
</dbReference>
<protein>
    <submittedName>
        <fullName evidence="8">Transcription factor ABORTED MICROSPORES isoform B</fullName>
    </submittedName>
</protein>
<dbReference type="Proteomes" id="UP000289340">
    <property type="component" value="Chromosome 8"/>
</dbReference>
<accession>A0A445JLM6</accession>
<dbReference type="InterPro" id="IPR011598">
    <property type="entry name" value="bHLH_dom"/>
</dbReference>
<gene>
    <name evidence="8" type="ORF">D0Y65_021962</name>
</gene>
<keyword evidence="2" id="KW-0805">Transcription regulation</keyword>
<dbReference type="PROSITE" id="PS50888">
    <property type="entry name" value="BHLH"/>
    <property type="match status" value="1"/>
</dbReference>
<comment type="caution">
    <text evidence="8">The sequence shown here is derived from an EMBL/GenBank/DDBJ whole genome shotgun (WGS) entry which is preliminary data.</text>
</comment>
<dbReference type="Gene3D" id="4.10.280.10">
    <property type="entry name" value="Helix-loop-helix DNA-binding domain"/>
    <property type="match status" value="1"/>
</dbReference>
<dbReference type="InterPro" id="IPR036638">
    <property type="entry name" value="HLH_DNA-bd_sf"/>
</dbReference>
<keyword evidence="5" id="KW-0175">Coiled coil</keyword>
<name>A0A445JLM6_GLYSO</name>
<feature type="compositionally biased region" description="Polar residues" evidence="6">
    <location>
        <begin position="199"/>
        <end position="230"/>
    </location>
</feature>
<feature type="region of interest" description="Disordered" evidence="6">
    <location>
        <begin position="194"/>
        <end position="234"/>
    </location>
</feature>
<feature type="domain" description="BHLH" evidence="7">
    <location>
        <begin position="296"/>
        <end position="345"/>
    </location>
</feature>
<keyword evidence="4" id="KW-0539">Nucleus</keyword>
<dbReference type="GO" id="GO:0043565">
    <property type="term" value="F:sequence-specific DNA binding"/>
    <property type="evidence" value="ECO:0007669"/>
    <property type="project" value="TreeGrafter"/>
</dbReference>
<evidence type="ECO:0000256" key="3">
    <source>
        <dbReference type="ARBA" id="ARBA00023163"/>
    </source>
</evidence>
<feature type="compositionally biased region" description="Polar residues" evidence="6">
    <location>
        <begin position="382"/>
        <end position="394"/>
    </location>
</feature>
<dbReference type="Pfam" id="PF22754">
    <property type="entry name" value="bHLH-TF_ACT-like_plant"/>
    <property type="match status" value="1"/>
</dbReference>